<proteinExistence type="predicted"/>
<feature type="chain" id="PRO_5002714516" evidence="3">
    <location>
        <begin position="22"/>
        <end position="179"/>
    </location>
</feature>
<gene>
    <name evidence="4" type="ORF">NEMVEDRAFT_v1g240733</name>
</gene>
<protein>
    <submittedName>
        <fullName evidence="4">Uncharacterized protein</fullName>
    </submittedName>
</protein>
<reference evidence="4 5" key="1">
    <citation type="journal article" date="2007" name="Science">
        <title>Sea anemone genome reveals ancestral eumetazoan gene repertoire and genomic organization.</title>
        <authorList>
            <person name="Putnam N.H."/>
            <person name="Srivastava M."/>
            <person name="Hellsten U."/>
            <person name="Dirks B."/>
            <person name="Chapman J."/>
            <person name="Salamov A."/>
            <person name="Terry A."/>
            <person name="Shapiro H."/>
            <person name="Lindquist E."/>
            <person name="Kapitonov V.V."/>
            <person name="Jurka J."/>
            <person name="Genikhovich G."/>
            <person name="Grigoriev I.V."/>
            <person name="Lucas S.M."/>
            <person name="Steele R.E."/>
            <person name="Finnerty J.R."/>
            <person name="Technau U."/>
            <person name="Martindale M.Q."/>
            <person name="Rokhsar D.S."/>
        </authorList>
    </citation>
    <scope>NUCLEOTIDE SEQUENCE [LARGE SCALE GENOMIC DNA]</scope>
    <source>
        <strain evidence="5">CH2 X CH6</strain>
    </source>
</reference>
<dbReference type="Proteomes" id="UP000001593">
    <property type="component" value="Unassembled WGS sequence"/>
</dbReference>
<feature type="signal peptide" evidence="3">
    <location>
        <begin position="1"/>
        <end position="21"/>
    </location>
</feature>
<dbReference type="AlphaFoldDB" id="A7RU86"/>
<evidence type="ECO:0000256" key="2">
    <source>
        <dbReference type="ARBA" id="ARBA00023157"/>
    </source>
</evidence>
<dbReference type="SUPFAM" id="SSF57302">
    <property type="entry name" value="Snake toxin-like"/>
    <property type="match status" value="1"/>
</dbReference>
<dbReference type="InParanoid" id="A7RU86"/>
<dbReference type="HOGENOM" id="CLU_1505238_0_0_1"/>
<keyword evidence="5" id="KW-1185">Reference proteome</keyword>
<keyword evidence="1 3" id="KW-0732">Signal</keyword>
<evidence type="ECO:0000256" key="3">
    <source>
        <dbReference type="SAM" id="SignalP"/>
    </source>
</evidence>
<dbReference type="PANTHER" id="PTHR10036">
    <property type="entry name" value="CD59 GLYCOPROTEIN"/>
    <property type="match status" value="1"/>
</dbReference>
<name>A7RU86_NEMVE</name>
<accession>A7RU86</accession>
<keyword evidence="2" id="KW-1015">Disulfide bond</keyword>
<evidence type="ECO:0000256" key="1">
    <source>
        <dbReference type="ARBA" id="ARBA00022729"/>
    </source>
</evidence>
<evidence type="ECO:0000313" key="4">
    <source>
        <dbReference type="EMBL" id="EDO44973.1"/>
    </source>
</evidence>
<dbReference type="InterPro" id="IPR045860">
    <property type="entry name" value="Snake_toxin-like_sf"/>
</dbReference>
<organism evidence="4 5">
    <name type="scientific">Nematostella vectensis</name>
    <name type="common">Starlet sea anemone</name>
    <dbReference type="NCBI Taxonomy" id="45351"/>
    <lineage>
        <taxon>Eukaryota</taxon>
        <taxon>Metazoa</taxon>
        <taxon>Cnidaria</taxon>
        <taxon>Anthozoa</taxon>
        <taxon>Hexacorallia</taxon>
        <taxon>Actiniaria</taxon>
        <taxon>Edwardsiidae</taxon>
        <taxon>Nematostella</taxon>
    </lineage>
</organism>
<sequence length="179" mass="19391">MGSTTLRNLLVLCVVLGFAQNAIIIERKNAEGMRVYSLKCYQCYNETRDGCEESEKVVQCSDGTACAYIQLVLTFDYGGGAKIDKDSYMKNCFAPSANCSSFFNKTQTLTVKSCIYIKNKCSKDYCNGVAPTTVMTSGTGMTAGTTGRPNKVTSPNNSVPGIVGSTFTVLLLWSATWLL</sequence>
<dbReference type="Gene3D" id="2.10.60.10">
    <property type="entry name" value="CD59"/>
    <property type="match status" value="1"/>
</dbReference>
<dbReference type="PANTHER" id="PTHR10036:SF25">
    <property type="entry name" value="HEP21 PROTEIN"/>
    <property type="match status" value="1"/>
</dbReference>
<evidence type="ECO:0000313" key="5">
    <source>
        <dbReference type="Proteomes" id="UP000001593"/>
    </source>
</evidence>
<dbReference type="EMBL" id="DS469539">
    <property type="protein sequence ID" value="EDO44973.1"/>
    <property type="molecule type" value="Genomic_DNA"/>
</dbReference>